<comment type="cofactor">
    <cofactor evidence="4">
        <name>Zn(2+)</name>
        <dbReference type="ChEBI" id="CHEBI:29105"/>
    </cofactor>
</comment>
<dbReference type="Gene3D" id="3.90.180.10">
    <property type="entry name" value="Medium-chain alcohol dehydrogenases, catalytic domain"/>
    <property type="match status" value="1"/>
</dbReference>
<dbReference type="SUPFAM" id="SSF51735">
    <property type="entry name" value="NAD(P)-binding Rossmann-fold domains"/>
    <property type="match status" value="1"/>
</dbReference>
<accession>A0A8H7PL18</accession>
<evidence type="ECO:0000313" key="6">
    <source>
        <dbReference type="EMBL" id="KAG2175171.1"/>
    </source>
</evidence>
<dbReference type="PANTHER" id="PTHR43401:SF2">
    <property type="entry name" value="L-THREONINE 3-DEHYDROGENASE"/>
    <property type="match status" value="1"/>
</dbReference>
<keyword evidence="1 4" id="KW-0479">Metal-binding</keyword>
<gene>
    <name evidence="6" type="ORF">INT44_007659</name>
</gene>
<name>A0A8H7PL18_9FUNG</name>
<proteinExistence type="inferred from homology"/>
<evidence type="ECO:0000259" key="5">
    <source>
        <dbReference type="SMART" id="SM00829"/>
    </source>
</evidence>
<dbReference type="InterPro" id="IPR013149">
    <property type="entry name" value="ADH-like_C"/>
</dbReference>
<keyword evidence="7" id="KW-1185">Reference proteome</keyword>
<protein>
    <recommendedName>
        <fullName evidence="5">Enoyl reductase (ER) domain-containing protein</fullName>
    </recommendedName>
</protein>
<dbReference type="GO" id="GO:0016491">
    <property type="term" value="F:oxidoreductase activity"/>
    <property type="evidence" value="ECO:0007669"/>
    <property type="project" value="UniProtKB-KW"/>
</dbReference>
<dbReference type="InterPro" id="IPR020843">
    <property type="entry name" value="ER"/>
</dbReference>
<dbReference type="InterPro" id="IPR013154">
    <property type="entry name" value="ADH-like_N"/>
</dbReference>
<evidence type="ECO:0000256" key="4">
    <source>
        <dbReference type="RuleBase" id="RU361277"/>
    </source>
</evidence>
<reference evidence="6" key="1">
    <citation type="submission" date="2020-12" db="EMBL/GenBank/DDBJ databases">
        <title>Metabolic potential, ecology and presence of endohyphal bacteria is reflected in genomic diversity of Mucoromycotina.</title>
        <authorList>
            <person name="Muszewska A."/>
            <person name="Okrasinska A."/>
            <person name="Steczkiewicz K."/>
            <person name="Drgas O."/>
            <person name="Orlowska M."/>
            <person name="Perlinska-Lenart U."/>
            <person name="Aleksandrzak-Piekarczyk T."/>
            <person name="Szatraj K."/>
            <person name="Zielenkiewicz U."/>
            <person name="Pilsyk S."/>
            <person name="Malc E."/>
            <person name="Mieczkowski P."/>
            <person name="Kruszewska J.S."/>
            <person name="Biernat P."/>
            <person name="Pawlowska J."/>
        </authorList>
    </citation>
    <scope>NUCLEOTIDE SEQUENCE</scope>
    <source>
        <strain evidence="6">WA0000051536</strain>
    </source>
</reference>
<dbReference type="InterPro" id="IPR036291">
    <property type="entry name" value="NAD(P)-bd_dom_sf"/>
</dbReference>
<dbReference type="Pfam" id="PF08240">
    <property type="entry name" value="ADH_N"/>
    <property type="match status" value="1"/>
</dbReference>
<dbReference type="GO" id="GO:0008270">
    <property type="term" value="F:zinc ion binding"/>
    <property type="evidence" value="ECO:0007669"/>
    <property type="project" value="InterPro"/>
</dbReference>
<organism evidence="6 7">
    <name type="scientific">Umbelopsis vinacea</name>
    <dbReference type="NCBI Taxonomy" id="44442"/>
    <lineage>
        <taxon>Eukaryota</taxon>
        <taxon>Fungi</taxon>
        <taxon>Fungi incertae sedis</taxon>
        <taxon>Mucoromycota</taxon>
        <taxon>Mucoromycotina</taxon>
        <taxon>Umbelopsidomycetes</taxon>
        <taxon>Umbelopsidales</taxon>
        <taxon>Umbelopsidaceae</taxon>
        <taxon>Umbelopsis</taxon>
    </lineage>
</organism>
<dbReference type="Proteomes" id="UP000612746">
    <property type="component" value="Unassembled WGS sequence"/>
</dbReference>
<dbReference type="InterPro" id="IPR050129">
    <property type="entry name" value="Zn_alcohol_dh"/>
</dbReference>
<comment type="caution">
    <text evidence="6">The sequence shown here is derived from an EMBL/GenBank/DDBJ whole genome shotgun (WGS) entry which is preliminary data.</text>
</comment>
<dbReference type="SUPFAM" id="SSF50129">
    <property type="entry name" value="GroES-like"/>
    <property type="match status" value="1"/>
</dbReference>
<dbReference type="InterPro" id="IPR002328">
    <property type="entry name" value="ADH_Zn_CS"/>
</dbReference>
<evidence type="ECO:0000256" key="3">
    <source>
        <dbReference type="ARBA" id="ARBA00023002"/>
    </source>
</evidence>
<evidence type="ECO:0000256" key="2">
    <source>
        <dbReference type="ARBA" id="ARBA00022833"/>
    </source>
</evidence>
<comment type="similarity">
    <text evidence="4">Belongs to the zinc-containing alcohol dehydrogenase family.</text>
</comment>
<dbReference type="EMBL" id="JAEPRA010000015">
    <property type="protein sequence ID" value="KAG2175171.1"/>
    <property type="molecule type" value="Genomic_DNA"/>
</dbReference>
<evidence type="ECO:0000313" key="7">
    <source>
        <dbReference type="Proteomes" id="UP000612746"/>
    </source>
</evidence>
<sequence length="355" mass="38452">MDQMDQMGRIASPGQRLGVVMLGKCNLEVRLFDIPSPGYGQVRMKVKASTLCGSDLNLIYRKESWKDGPGKYCGVVAGHEPCGVIDQLGDGCDGFEVGDRCIVYHISGCGVCQDCRMGWHISCTGTKRKAYGYQRDGGHSDYIIADIQNLVKMPSFLTFVDGAMVACGVGTAYAACLRAQVSGRDRVLITGLGPVGMCIALIARASGAEVYGIELSPERRQQASAHNITLIASDAEAAMKATDGKGFEVCFDASGNAQARHLCLEVARRWGRVVYVGEGGNVTFSPSPMLLHKQITLHGSWVCSMAQMEDLVELLARWQLHPEILVTHKYKLKDAATAYGLFNTGKTGKVAFIWD</sequence>
<keyword evidence="2 4" id="KW-0862">Zinc</keyword>
<dbReference type="AlphaFoldDB" id="A0A8H7PL18"/>
<dbReference type="PANTHER" id="PTHR43401">
    <property type="entry name" value="L-THREONINE 3-DEHYDROGENASE"/>
    <property type="match status" value="1"/>
</dbReference>
<dbReference type="InterPro" id="IPR011032">
    <property type="entry name" value="GroES-like_sf"/>
</dbReference>
<keyword evidence="3" id="KW-0560">Oxidoreductase</keyword>
<dbReference type="OrthoDB" id="2148442at2759"/>
<feature type="domain" description="Enoyl reductase (ER)" evidence="5">
    <location>
        <begin position="24"/>
        <end position="352"/>
    </location>
</feature>
<dbReference type="Pfam" id="PF00107">
    <property type="entry name" value="ADH_zinc_N"/>
    <property type="match status" value="1"/>
</dbReference>
<dbReference type="PROSITE" id="PS00059">
    <property type="entry name" value="ADH_ZINC"/>
    <property type="match status" value="1"/>
</dbReference>
<evidence type="ECO:0000256" key="1">
    <source>
        <dbReference type="ARBA" id="ARBA00022723"/>
    </source>
</evidence>
<dbReference type="SMART" id="SM00829">
    <property type="entry name" value="PKS_ER"/>
    <property type="match status" value="1"/>
</dbReference>
<dbReference type="CDD" id="cd08239">
    <property type="entry name" value="THR_DH_like"/>
    <property type="match status" value="1"/>
</dbReference>